<comment type="caution">
    <text evidence="1">The sequence shown here is derived from an EMBL/GenBank/DDBJ whole genome shotgun (WGS) entry which is preliminary data.</text>
</comment>
<evidence type="ECO:0000313" key="2">
    <source>
        <dbReference type="Proteomes" id="UP000297938"/>
    </source>
</evidence>
<organism evidence="1 2">
    <name type="scientific">Carnobacterium divergens</name>
    <name type="common">Lactobacillus divergens</name>
    <dbReference type="NCBI Taxonomy" id="2748"/>
    <lineage>
        <taxon>Bacteria</taxon>
        <taxon>Bacillati</taxon>
        <taxon>Bacillota</taxon>
        <taxon>Bacilli</taxon>
        <taxon>Lactobacillales</taxon>
        <taxon>Carnobacteriaceae</taxon>
        <taxon>Carnobacterium</taxon>
    </lineage>
</organism>
<protein>
    <recommendedName>
        <fullName evidence="3">DUF2691 domain-containing protein</fullName>
    </recommendedName>
</protein>
<dbReference type="RefSeq" id="WP_135020582.1">
    <property type="nucleotide sequence ID" value="NZ_CBCPJQ010000006.1"/>
</dbReference>
<reference evidence="1 2" key="1">
    <citation type="journal article" date="2018" name="Int. J. Food Microbiol.">
        <title>Growth of Carnobacterium spp. isolated from chilled vacuum-packaged meat under relevant acidic conditions.</title>
        <authorList>
            <person name="Zhang P."/>
            <person name="Badoni M."/>
            <person name="Ganzle M."/>
            <person name="Yang X."/>
        </authorList>
    </citation>
    <scope>NUCLEOTIDE SEQUENCE [LARGE SCALE GENOMIC DNA]</scope>
    <source>
        <strain evidence="1 2">B2</strain>
    </source>
</reference>
<evidence type="ECO:0008006" key="3">
    <source>
        <dbReference type="Google" id="ProtNLM"/>
    </source>
</evidence>
<name>A0A7Z8CXS1_CARDV</name>
<gene>
    <name evidence="1" type="ORF">CKN69_09045</name>
</gene>
<proteinExistence type="predicted"/>
<sequence>MNGLIIDDNDRDYTSLKNVFDAIENEQENYNWLITAIEYAPVNPKIKLYEKPYTWITGEDLTKLANTDDGFWIWGVFSGFAKNITKEDVLKSPLPFADGYTGFWNADLTIQHPLASIELVEWDGGLFLAITENQVILNRLKEAFPASQDLKKYNLEP</sequence>
<dbReference type="Proteomes" id="UP000297938">
    <property type="component" value="Unassembled WGS sequence"/>
</dbReference>
<accession>A0A7Z8CXS1</accession>
<dbReference type="EMBL" id="NRPP01000016">
    <property type="protein sequence ID" value="TFJ25409.1"/>
    <property type="molecule type" value="Genomic_DNA"/>
</dbReference>
<dbReference type="AlphaFoldDB" id="A0A7Z8CXS1"/>
<evidence type="ECO:0000313" key="1">
    <source>
        <dbReference type="EMBL" id="TFJ25409.1"/>
    </source>
</evidence>